<dbReference type="Pfam" id="PF04065">
    <property type="entry name" value="Not3"/>
    <property type="match status" value="1"/>
</dbReference>
<evidence type="ECO:0000256" key="4">
    <source>
        <dbReference type="ARBA" id="ARBA00022490"/>
    </source>
</evidence>
<feature type="domain" description="NOT2/NOT3/NOT5 C-terminal" evidence="13">
    <location>
        <begin position="793"/>
        <end position="895"/>
    </location>
</feature>
<evidence type="ECO:0000256" key="7">
    <source>
        <dbReference type="ARBA" id="ARBA00023015"/>
    </source>
</evidence>
<dbReference type="InterPro" id="IPR007207">
    <property type="entry name" value="Not_N"/>
</dbReference>
<dbReference type="AlphaFoldDB" id="A0A816NTY8"/>
<dbReference type="InterPro" id="IPR040168">
    <property type="entry name" value="Not2/3/5"/>
</dbReference>
<dbReference type="GO" id="GO:0005634">
    <property type="term" value="C:nucleus"/>
    <property type="evidence" value="ECO:0007669"/>
    <property type="project" value="UniProtKB-SubCell"/>
</dbReference>
<evidence type="ECO:0000313" key="14">
    <source>
        <dbReference type="EMBL" id="CAF2039878.1"/>
    </source>
</evidence>
<comment type="subcellular location">
    <subcellularLocation>
        <location evidence="2">Cytoplasm</location>
    </subcellularLocation>
    <subcellularLocation>
        <location evidence="1">Nucleus</location>
    </subcellularLocation>
</comment>
<dbReference type="InterPro" id="IPR007282">
    <property type="entry name" value="NOT2/3/5_C"/>
</dbReference>
<feature type="compositionally biased region" description="Polar residues" evidence="11">
    <location>
        <begin position="337"/>
        <end position="355"/>
    </location>
</feature>
<keyword evidence="7" id="KW-0805">Transcription regulation</keyword>
<keyword evidence="4" id="KW-0963">Cytoplasm</keyword>
<dbReference type="GO" id="GO:2000036">
    <property type="term" value="P:regulation of stem cell population maintenance"/>
    <property type="evidence" value="ECO:0007669"/>
    <property type="project" value="UniProtKB-ARBA"/>
</dbReference>
<reference evidence="14" key="1">
    <citation type="submission" date="2021-02" db="EMBL/GenBank/DDBJ databases">
        <authorList>
            <person name="Nowell W R."/>
        </authorList>
    </citation>
    <scope>NUCLEOTIDE SEQUENCE</scope>
</reference>
<evidence type="ECO:0000256" key="1">
    <source>
        <dbReference type="ARBA" id="ARBA00004123"/>
    </source>
</evidence>
<feature type="region of interest" description="Disordered" evidence="11">
    <location>
        <begin position="426"/>
        <end position="453"/>
    </location>
</feature>
<comment type="similarity">
    <text evidence="3">Belongs to the CNOT2/3/5 family.</text>
</comment>
<feature type="domain" description="NOT2/NOT3/NOT5 C-terminal" evidence="13">
    <location>
        <begin position="716"/>
        <end position="775"/>
    </location>
</feature>
<keyword evidence="5" id="KW-0678">Repressor</keyword>
<feature type="coiled-coil region" evidence="10">
    <location>
        <begin position="41"/>
        <end position="97"/>
    </location>
</feature>
<gene>
    <name evidence="14" type="ORF">MBJ925_LOCUS11214</name>
</gene>
<feature type="compositionally biased region" description="Basic and acidic residues" evidence="11">
    <location>
        <begin position="324"/>
        <end position="334"/>
    </location>
</feature>
<dbReference type="EMBL" id="CAJNRE010004901">
    <property type="protein sequence ID" value="CAF2039878.1"/>
    <property type="molecule type" value="Genomic_DNA"/>
</dbReference>
<feature type="compositionally biased region" description="Low complexity" evidence="11">
    <location>
        <begin position="363"/>
        <end position="373"/>
    </location>
</feature>
<sequence length="900" mass="100840">MGDRRKLQGEIERCLKKVAEGVETFEDIWQKVHTAPNHNQKDKYEQELKKEIKKLQRLRDQIKAWISSTEIKDKKSLQEARKNIEQQMERFKIVERETKTKAYSKEGLGAGQKLDPQEKEKEECNQWIAEAIQELQIQVDKFESDIETLSACLKKKKSDKDKQERLEETKHSLERHKFHIESLEKILRAINNDALDLKAIHNLRADIEYYVESNQDSDFKENELMYEEIDMDNLTTLLAPVIAVPTPSHPSSLLNGSSLNSNSASSHIDICSSSININSSSNHSLDRTTGAYSILGDNESMMGLTTPSSTQASSPSASPALSLTDDRKRNKSESEDNQSQRNRSNSGATNSSSIHAPSPKNFSQLQQQSPSALSSITKTILPLVPSSAPVLSTSAPPHFAYPGTPAAATTTTTLPVLQYAAIVSQNTVPSTSTTTTSSNSTISKQNVLSPQTKLQSRQILNGTGSLANTNDSIVTTASTLPISSVTTTVTSSSNSSHPPSLLSTNNDRAGILSQHILNNISQISSPSSSSTIPSSLYSGPGSNLSNCNIPLESSSLNSMDSAIVSQQSSLMNRTISENDRSTTSGIISNGSSDGHSLLDNAFSNIPASSAFLSNNNNNNNTHMGDLPSSNGSIMNQLTSGIQLNPEHHSLRYMLSSNILHQQQNVPTGRVSLTPAEMRMLNRLNSAYAKLPSLLESERQRTNSNRIYGRGLLGQSQMISYYPQTPPTSSDTPEFYYRLAPDTLFFVFYYMEGTRAQYLAAKALKRQSWRFHTKHMITNSNRIYGRGLLGQSQMISYYPQTPPTSSDTPEFYYRLAPDTLFFVFYYMEGTRAQYLAAKALKRQSWRFHTKHMMWFQRHEEPKTITDDYEQGTYIFFDYERWQTRKRDNFIFEYKFLEDREF</sequence>
<feature type="compositionally biased region" description="Low complexity" evidence="11">
    <location>
        <begin position="430"/>
        <end position="443"/>
    </location>
</feature>
<keyword evidence="10" id="KW-0175">Coiled coil</keyword>
<feature type="compositionally biased region" description="Polar residues" evidence="11">
    <location>
        <begin position="444"/>
        <end position="453"/>
    </location>
</feature>
<evidence type="ECO:0000256" key="3">
    <source>
        <dbReference type="ARBA" id="ARBA00007682"/>
    </source>
</evidence>
<evidence type="ECO:0000256" key="6">
    <source>
        <dbReference type="ARBA" id="ARBA00022553"/>
    </source>
</evidence>
<feature type="compositionally biased region" description="Low complexity" evidence="11">
    <location>
        <begin position="304"/>
        <end position="323"/>
    </location>
</feature>
<dbReference type="InterPro" id="IPR038635">
    <property type="entry name" value="CCR4-NOT_su2/3/5_C_sf"/>
</dbReference>
<name>A0A816NTY8_9BILA</name>
<evidence type="ECO:0000259" key="12">
    <source>
        <dbReference type="Pfam" id="PF04065"/>
    </source>
</evidence>
<evidence type="ECO:0000259" key="13">
    <source>
        <dbReference type="Pfam" id="PF04153"/>
    </source>
</evidence>
<evidence type="ECO:0000256" key="5">
    <source>
        <dbReference type="ARBA" id="ARBA00022491"/>
    </source>
</evidence>
<evidence type="ECO:0000256" key="9">
    <source>
        <dbReference type="ARBA" id="ARBA00023242"/>
    </source>
</evidence>
<evidence type="ECO:0000256" key="11">
    <source>
        <dbReference type="SAM" id="MobiDB-lite"/>
    </source>
</evidence>
<keyword evidence="6" id="KW-0597">Phosphoprotein</keyword>
<dbReference type="PIRSF" id="PIRSF005290">
    <property type="entry name" value="NOT_su_3_5"/>
    <property type="match status" value="1"/>
</dbReference>
<feature type="domain" description="CCR4-Not complex component Not N-terminal" evidence="12">
    <location>
        <begin position="4"/>
        <end position="231"/>
    </location>
</feature>
<dbReference type="Gene3D" id="2.30.30.1020">
    <property type="entry name" value="CCR4-NOT complex subunit 2/3/5, C-terminal domain"/>
    <property type="match status" value="2"/>
</dbReference>
<evidence type="ECO:0008006" key="16">
    <source>
        <dbReference type="Google" id="ProtNLM"/>
    </source>
</evidence>
<dbReference type="Proteomes" id="UP000663824">
    <property type="component" value="Unassembled WGS sequence"/>
</dbReference>
<keyword evidence="9" id="KW-0539">Nucleus</keyword>
<evidence type="ECO:0000256" key="10">
    <source>
        <dbReference type="SAM" id="Coils"/>
    </source>
</evidence>
<evidence type="ECO:0000256" key="8">
    <source>
        <dbReference type="ARBA" id="ARBA00023163"/>
    </source>
</evidence>
<dbReference type="Pfam" id="PF04153">
    <property type="entry name" value="NOT2_3_5_C"/>
    <property type="match status" value="2"/>
</dbReference>
<comment type="caution">
    <text evidence="14">The sequence shown here is derived from an EMBL/GenBank/DDBJ whole genome shotgun (WGS) entry which is preliminary data.</text>
</comment>
<organism evidence="14 15">
    <name type="scientific">Rotaria magnacalcarata</name>
    <dbReference type="NCBI Taxonomy" id="392030"/>
    <lineage>
        <taxon>Eukaryota</taxon>
        <taxon>Metazoa</taxon>
        <taxon>Spiralia</taxon>
        <taxon>Gnathifera</taxon>
        <taxon>Rotifera</taxon>
        <taxon>Eurotatoria</taxon>
        <taxon>Bdelloidea</taxon>
        <taxon>Philodinida</taxon>
        <taxon>Philodinidae</taxon>
        <taxon>Rotaria</taxon>
    </lineage>
</organism>
<keyword evidence="8" id="KW-0804">Transcription</keyword>
<feature type="region of interest" description="Disordered" evidence="11">
    <location>
        <begin position="298"/>
        <end position="373"/>
    </location>
</feature>
<evidence type="ECO:0000256" key="2">
    <source>
        <dbReference type="ARBA" id="ARBA00004496"/>
    </source>
</evidence>
<evidence type="ECO:0000313" key="15">
    <source>
        <dbReference type="Proteomes" id="UP000663824"/>
    </source>
</evidence>
<dbReference type="PANTHER" id="PTHR23326">
    <property type="entry name" value="CCR4 NOT-RELATED"/>
    <property type="match status" value="1"/>
</dbReference>
<proteinExistence type="inferred from homology"/>
<dbReference type="GO" id="GO:0030015">
    <property type="term" value="C:CCR4-NOT core complex"/>
    <property type="evidence" value="ECO:0007669"/>
    <property type="project" value="InterPro"/>
</dbReference>
<accession>A0A816NTY8</accession>
<protein>
    <recommendedName>
        <fullName evidence="16">CCR4-NOT transcription complex subunit 3</fullName>
    </recommendedName>
</protein>
<dbReference type="GO" id="GO:0006355">
    <property type="term" value="P:regulation of DNA-templated transcription"/>
    <property type="evidence" value="ECO:0007669"/>
    <property type="project" value="InterPro"/>
</dbReference>
<dbReference type="InterPro" id="IPR012270">
    <property type="entry name" value="CCR4-NOT_su3/5"/>
</dbReference>
<dbReference type="GO" id="GO:0005737">
    <property type="term" value="C:cytoplasm"/>
    <property type="evidence" value="ECO:0007669"/>
    <property type="project" value="UniProtKB-SubCell"/>
</dbReference>